<dbReference type="KEGG" id="bfu:BCIN_03g05560"/>
<dbReference type="GeneID" id="5441491"/>
<dbReference type="Proteomes" id="UP000001798">
    <property type="component" value="Chromosome 3"/>
</dbReference>
<organism evidence="2 3">
    <name type="scientific">Botryotinia fuckeliana (strain B05.10)</name>
    <name type="common">Noble rot fungus</name>
    <name type="synonym">Botrytis cinerea</name>
    <dbReference type="NCBI Taxonomy" id="332648"/>
    <lineage>
        <taxon>Eukaryota</taxon>
        <taxon>Fungi</taxon>
        <taxon>Dikarya</taxon>
        <taxon>Ascomycota</taxon>
        <taxon>Pezizomycotina</taxon>
        <taxon>Leotiomycetes</taxon>
        <taxon>Helotiales</taxon>
        <taxon>Sclerotiniaceae</taxon>
        <taxon>Botrytis</taxon>
    </lineage>
</organism>
<name>A0A384JCW7_BOTFB</name>
<feature type="compositionally biased region" description="Basic and acidic residues" evidence="1">
    <location>
        <begin position="82"/>
        <end position="91"/>
    </location>
</feature>
<reference evidence="2 3" key="3">
    <citation type="journal article" date="2017" name="Mol. Plant Pathol.">
        <title>A gapless genome sequence of the fungus Botrytis cinerea.</title>
        <authorList>
            <person name="Van Kan J.A."/>
            <person name="Stassen J.H."/>
            <person name="Mosbach A."/>
            <person name="Van Der Lee T.A."/>
            <person name="Faino L."/>
            <person name="Farmer A.D."/>
            <person name="Papasotiriou D.G."/>
            <person name="Zhou S."/>
            <person name="Seidl M.F."/>
            <person name="Cottam E."/>
            <person name="Edel D."/>
            <person name="Hahn M."/>
            <person name="Schwartz D.C."/>
            <person name="Dietrich R.A."/>
            <person name="Widdison S."/>
            <person name="Scalliet G."/>
        </authorList>
    </citation>
    <scope>NUCLEOTIDE SEQUENCE [LARGE SCALE GENOMIC DNA]</scope>
    <source>
        <strain evidence="2 3">B05.10</strain>
    </source>
</reference>
<dbReference type="EMBL" id="CP009807">
    <property type="protein sequence ID" value="ATZ48330.1"/>
    <property type="molecule type" value="Genomic_DNA"/>
</dbReference>
<feature type="compositionally biased region" description="Polar residues" evidence="1">
    <location>
        <begin position="93"/>
        <end position="111"/>
    </location>
</feature>
<keyword evidence="3" id="KW-1185">Reference proteome</keyword>
<reference evidence="2 3" key="1">
    <citation type="journal article" date="2011" name="PLoS Genet.">
        <title>Genomic analysis of the necrotrophic fungal pathogens Sclerotinia sclerotiorum and Botrytis cinerea.</title>
        <authorList>
            <person name="Amselem J."/>
            <person name="Cuomo C.A."/>
            <person name="van Kan J.A."/>
            <person name="Viaud M."/>
            <person name="Benito E.P."/>
            <person name="Couloux A."/>
            <person name="Coutinho P.M."/>
            <person name="de Vries R.P."/>
            <person name="Dyer P.S."/>
            <person name="Fillinger S."/>
            <person name="Fournier E."/>
            <person name="Gout L."/>
            <person name="Hahn M."/>
            <person name="Kohn L."/>
            <person name="Lapalu N."/>
            <person name="Plummer K.M."/>
            <person name="Pradier J.M."/>
            <person name="Quevillon E."/>
            <person name="Sharon A."/>
            <person name="Simon A."/>
            <person name="ten Have A."/>
            <person name="Tudzynski B."/>
            <person name="Tudzynski P."/>
            <person name="Wincker P."/>
            <person name="Andrew M."/>
            <person name="Anthouard V."/>
            <person name="Beever R.E."/>
            <person name="Beffa R."/>
            <person name="Benoit I."/>
            <person name="Bouzid O."/>
            <person name="Brault B."/>
            <person name="Chen Z."/>
            <person name="Choquer M."/>
            <person name="Collemare J."/>
            <person name="Cotton P."/>
            <person name="Danchin E.G."/>
            <person name="Da Silva C."/>
            <person name="Gautier A."/>
            <person name="Giraud C."/>
            <person name="Giraud T."/>
            <person name="Gonzalez C."/>
            <person name="Grossetete S."/>
            <person name="Guldener U."/>
            <person name="Henrissat B."/>
            <person name="Howlett B.J."/>
            <person name="Kodira C."/>
            <person name="Kretschmer M."/>
            <person name="Lappartient A."/>
            <person name="Leroch M."/>
            <person name="Levis C."/>
            <person name="Mauceli E."/>
            <person name="Neuveglise C."/>
            <person name="Oeser B."/>
            <person name="Pearson M."/>
            <person name="Poulain J."/>
            <person name="Poussereau N."/>
            <person name="Quesneville H."/>
            <person name="Rascle C."/>
            <person name="Schumacher J."/>
            <person name="Segurens B."/>
            <person name="Sexton A."/>
            <person name="Silva E."/>
            <person name="Sirven C."/>
            <person name="Soanes D.M."/>
            <person name="Talbot N.J."/>
            <person name="Templeton M."/>
            <person name="Yandava C."/>
            <person name="Yarden O."/>
            <person name="Zeng Q."/>
            <person name="Rollins J.A."/>
            <person name="Lebrun M.H."/>
            <person name="Dickman M."/>
        </authorList>
    </citation>
    <scope>NUCLEOTIDE SEQUENCE [LARGE SCALE GENOMIC DNA]</scope>
    <source>
        <strain evidence="2 3">B05.10</strain>
    </source>
</reference>
<evidence type="ECO:0000256" key="1">
    <source>
        <dbReference type="SAM" id="MobiDB-lite"/>
    </source>
</evidence>
<evidence type="ECO:0000313" key="3">
    <source>
        <dbReference type="Proteomes" id="UP000001798"/>
    </source>
</evidence>
<dbReference type="AlphaFoldDB" id="A0A384JCW7"/>
<proteinExistence type="predicted"/>
<dbReference type="RefSeq" id="XP_001560845.1">
    <property type="nucleotide sequence ID" value="XM_001560795.2"/>
</dbReference>
<evidence type="ECO:0000313" key="2">
    <source>
        <dbReference type="EMBL" id="ATZ48330.1"/>
    </source>
</evidence>
<feature type="region of interest" description="Disordered" evidence="1">
    <location>
        <begin position="176"/>
        <end position="200"/>
    </location>
</feature>
<gene>
    <name evidence="2" type="ORF">BCIN_03g05560</name>
</gene>
<dbReference type="VEuPathDB" id="FungiDB:Bcin03g05560"/>
<dbReference type="OrthoDB" id="3550713at2759"/>
<feature type="region of interest" description="Disordered" evidence="1">
    <location>
        <begin position="82"/>
        <end position="154"/>
    </location>
</feature>
<dbReference type="OMA" id="LYQICYR"/>
<reference evidence="2 3" key="2">
    <citation type="journal article" date="2012" name="Eukaryot. Cell">
        <title>Genome update of Botrytis cinerea strains B05.10 and T4.</title>
        <authorList>
            <person name="Staats M."/>
            <person name="van Kan J.A."/>
        </authorList>
    </citation>
    <scope>NUCLEOTIDE SEQUENCE [LARGE SCALE GENOMIC DNA]</scope>
    <source>
        <strain evidence="2 3">B05.10</strain>
    </source>
</reference>
<protein>
    <submittedName>
        <fullName evidence="2">Uncharacterized protein</fullName>
    </submittedName>
</protein>
<accession>A0A384JCW7</accession>
<feature type="compositionally biased region" description="Basic and acidic residues" evidence="1">
    <location>
        <begin position="298"/>
        <end position="318"/>
    </location>
</feature>
<feature type="region of interest" description="Disordered" evidence="1">
    <location>
        <begin position="294"/>
        <end position="318"/>
    </location>
</feature>
<sequence>MVYISCGDFMIAKLVDDQSIDPAYTKEQATQLYQICYRKYSRGYVRLATEKMLYMTDKCFWHQFWPAEEFPREKAHNLLNKKEGKATKRNESVAGQTNQGIKQGDTQTAQNEAAELAPQHNIPNSDKPAKITNSREGSRSKQRVANRDRAKSMSGTKAIDWGIVTVQRRKEYRRKLKRNLSSKKQAAEASARVLSKHNSKASILNENSQILQEGLKKAQSASLTTQLQSGLPAAGVAATIAYKDSKPLGESRPSSEMAQDFQLHPSSDRLQTLDEMIEEEREIASQLRCVRASCPSPEESRKTYQNYDRSDTVESGTKEVSNDSRFCVVL</sequence>